<gene>
    <name evidence="2" type="ORF">HELGO_WM1503</name>
</gene>
<dbReference type="Gene3D" id="2.60.120.10">
    <property type="entry name" value="Jelly Rolls"/>
    <property type="match status" value="1"/>
</dbReference>
<feature type="domain" description="Sugar 3,4-ketoisomerase QdtA cupin" evidence="1">
    <location>
        <begin position="3"/>
        <end position="129"/>
    </location>
</feature>
<reference evidence="2" key="1">
    <citation type="submission" date="2020-01" db="EMBL/GenBank/DDBJ databases">
        <authorList>
            <person name="Meier V. D."/>
            <person name="Meier V D."/>
        </authorList>
    </citation>
    <scope>NUCLEOTIDE SEQUENCE</scope>
    <source>
        <strain evidence="2">HLG_WM_MAG_06</strain>
    </source>
</reference>
<organism evidence="2">
    <name type="scientific">uncultured Sulfurovum sp</name>
    <dbReference type="NCBI Taxonomy" id="269237"/>
    <lineage>
        <taxon>Bacteria</taxon>
        <taxon>Pseudomonadati</taxon>
        <taxon>Campylobacterota</taxon>
        <taxon>Epsilonproteobacteria</taxon>
        <taxon>Campylobacterales</taxon>
        <taxon>Sulfurovaceae</taxon>
        <taxon>Sulfurovum</taxon>
        <taxon>environmental samples</taxon>
    </lineage>
</organism>
<evidence type="ECO:0000313" key="2">
    <source>
        <dbReference type="EMBL" id="CAA6820533.1"/>
    </source>
</evidence>
<dbReference type="AlphaFoldDB" id="A0A6S6TWA9"/>
<keyword evidence="2" id="KW-0413">Isomerase</keyword>
<sequence length="142" mass="16838">MLAKLIKFESNRDERGALIALEDQYNVPFEIKRVYYIFDTKEKVRRGGHAHKDLKQLAICLKGSCKFLLTDGRIEENIELNSPEEGLLLEHCLWREMYNFSTDCILLLLADKYYDEDDYIRDYSDYLKMILDVKDDELSKEI</sequence>
<dbReference type="GO" id="GO:0016853">
    <property type="term" value="F:isomerase activity"/>
    <property type="evidence" value="ECO:0007669"/>
    <property type="project" value="UniProtKB-KW"/>
</dbReference>
<protein>
    <submittedName>
        <fullName evidence="2">dTDP-6-deoxy-3,4-keto-hexulose isomerase</fullName>
    </submittedName>
</protein>
<dbReference type="InterPro" id="IPR014710">
    <property type="entry name" value="RmlC-like_jellyroll"/>
</dbReference>
<dbReference type="Pfam" id="PF05523">
    <property type="entry name" value="FdtA"/>
    <property type="match status" value="1"/>
</dbReference>
<dbReference type="InterPro" id="IPR008894">
    <property type="entry name" value="QdtA_cupin_dom"/>
</dbReference>
<proteinExistence type="predicted"/>
<name>A0A6S6TWA9_9BACT</name>
<dbReference type="SUPFAM" id="SSF51182">
    <property type="entry name" value="RmlC-like cupins"/>
    <property type="match status" value="1"/>
</dbReference>
<accession>A0A6S6TWA9</accession>
<dbReference type="EMBL" id="CACVAP010000093">
    <property type="protein sequence ID" value="CAA6820533.1"/>
    <property type="molecule type" value="Genomic_DNA"/>
</dbReference>
<dbReference type="CDD" id="cd20292">
    <property type="entry name" value="cupin_QdtA-like"/>
    <property type="match status" value="1"/>
</dbReference>
<dbReference type="InterPro" id="IPR011051">
    <property type="entry name" value="RmlC_Cupin_sf"/>
</dbReference>
<evidence type="ECO:0000259" key="1">
    <source>
        <dbReference type="Pfam" id="PF05523"/>
    </source>
</evidence>